<dbReference type="AlphaFoldDB" id="A0A8H6IFX5"/>
<proteinExistence type="predicted"/>
<sequence>MPVPATPTRPRVFIRLTESLNKSLAGIRYIVILPYLVVTHPMAHGRPPEEVPDAQTDAHATGAPTTIKFSSDAAVNIEQRHTPGRRLRRQDVESPQISHSLPPWRWIHFAYKNKRGEILLEIEDLEH</sequence>
<dbReference type="EMBL" id="JACGCI010000006">
    <property type="protein sequence ID" value="KAF6763452.1"/>
    <property type="molecule type" value="Genomic_DNA"/>
</dbReference>
<gene>
    <name evidence="1" type="ORF">DFP72DRAFT_841523</name>
</gene>
<keyword evidence="2" id="KW-1185">Reference proteome</keyword>
<name>A0A8H6IFX5_9AGAR</name>
<evidence type="ECO:0000313" key="2">
    <source>
        <dbReference type="Proteomes" id="UP000521943"/>
    </source>
</evidence>
<dbReference type="Proteomes" id="UP000521943">
    <property type="component" value="Unassembled WGS sequence"/>
</dbReference>
<comment type="caution">
    <text evidence="1">The sequence shown here is derived from an EMBL/GenBank/DDBJ whole genome shotgun (WGS) entry which is preliminary data.</text>
</comment>
<evidence type="ECO:0000313" key="1">
    <source>
        <dbReference type="EMBL" id="KAF6763452.1"/>
    </source>
</evidence>
<protein>
    <submittedName>
        <fullName evidence="1">Uncharacterized protein</fullName>
    </submittedName>
</protein>
<reference evidence="1 2" key="1">
    <citation type="submission" date="2020-07" db="EMBL/GenBank/DDBJ databases">
        <title>Comparative genomics of pyrophilous fungi reveals a link between fire events and developmental genes.</title>
        <authorList>
            <consortium name="DOE Joint Genome Institute"/>
            <person name="Steindorff A.S."/>
            <person name="Carver A."/>
            <person name="Calhoun S."/>
            <person name="Stillman K."/>
            <person name="Liu H."/>
            <person name="Lipzen A."/>
            <person name="Pangilinan J."/>
            <person name="Labutti K."/>
            <person name="Bruns T.D."/>
            <person name="Grigoriev I.V."/>
        </authorList>
    </citation>
    <scope>NUCLEOTIDE SEQUENCE [LARGE SCALE GENOMIC DNA]</scope>
    <source>
        <strain evidence="1 2">CBS 144469</strain>
    </source>
</reference>
<organism evidence="1 2">
    <name type="scientific">Ephemerocybe angulata</name>
    <dbReference type="NCBI Taxonomy" id="980116"/>
    <lineage>
        <taxon>Eukaryota</taxon>
        <taxon>Fungi</taxon>
        <taxon>Dikarya</taxon>
        <taxon>Basidiomycota</taxon>
        <taxon>Agaricomycotina</taxon>
        <taxon>Agaricomycetes</taxon>
        <taxon>Agaricomycetidae</taxon>
        <taxon>Agaricales</taxon>
        <taxon>Agaricineae</taxon>
        <taxon>Psathyrellaceae</taxon>
        <taxon>Ephemerocybe</taxon>
    </lineage>
</organism>
<accession>A0A8H6IFX5</accession>